<reference evidence="1" key="1">
    <citation type="submission" date="2023-10" db="EMBL/GenBank/DDBJ databases">
        <authorList>
            <person name="Rodriguez Cubillos JULIANA M."/>
            <person name="De Vega J."/>
        </authorList>
    </citation>
    <scope>NUCLEOTIDE SEQUENCE</scope>
</reference>
<sequence>MAYSNHTHLYYPDPITIPTSSPFYSTNTPLTTPSPNLCFNHGYTPHSPTPSLSPSPYATSTAYVHPYSPPPLTSSSSFNPYFSSATTPPNIYSSPPHSNPYSSYVSQQQPPPIQYSTFPSYPHHLHDPSYHSPQSFPYPPYSSYPNNTSSPSPNHYTSYTTSSPSSDPSTVTTLPTPSLLPNQTLKTPQVATIPNAKIRQKIPTFDGSEDAYWWIICSEKIFNNPKPSWDSFTCALLRHFKPEWRLILPGEEDAKEQTESEEILEPLEEEENQVKEDEEEKFTSENEEDSLEPVEKHEETEGFVVQEPSHKLSVQITKISTEILTSSKNSRSISMLFLPSLEFDNEKNGFLQLPAPSPPPSPPAPPPKPPDLRSMIVQLPSAPSLPRKLPEEIFFHYLQRCDHCRTHQINSHDWNFFLTPATPPLPKPPDLRTFVETPVPKPPFEVSYLLLASPPPPKPPDLHLSPEMFLSPPPALPRPPPKPPDKASTALSVPRPCPPLRSLDLKSSYQILSHSSLFVIRVLRTEKTANSSCERVVLLHVKCPPITNSHVSKFVSPTKIHVGDVLVSRCFYVSARCLLCTNKFKSYCQLASICLPTKTHYLFGLEKCGLNILLWMNFMGQKSFLIEASLQHNPHTSFGLSHTRPARKPPDLPQNLEDKVQVNPAAMIEDYI</sequence>
<dbReference type="EMBL" id="CASHSV030000513">
    <property type="protein sequence ID" value="CAJ2668717.1"/>
    <property type="molecule type" value="Genomic_DNA"/>
</dbReference>
<evidence type="ECO:0000313" key="1">
    <source>
        <dbReference type="EMBL" id="CAJ2668717.1"/>
    </source>
</evidence>
<comment type="caution">
    <text evidence="1">The sequence shown here is derived from an EMBL/GenBank/DDBJ whole genome shotgun (WGS) entry which is preliminary data.</text>
</comment>
<protein>
    <submittedName>
        <fullName evidence="1">Uncharacterized protein</fullName>
    </submittedName>
</protein>
<gene>
    <name evidence="1" type="ORF">MILVUS5_LOCUS33068</name>
</gene>
<proteinExistence type="predicted"/>
<accession>A0ACB0LNK3</accession>
<name>A0ACB0LNK3_TRIPR</name>
<dbReference type="Proteomes" id="UP001177021">
    <property type="component" value="Unassembled WGS sequence"/>
</dbReference>
<keyword evidence="2" id="KW-1185">Reference proteome</keyword>
<evidence type="ECO:0000313" key="2">
    <source>
        <dbReference type="Proteomes" id="UP001177021"/>
    </source>
</evidence>
<organism evidence="1 2">
    <name type="scientific">Trifolium pratense</name>
    <name type="common">Red clover</name>
    <dbReference type="NCBI Taxonomy" id="57577"/>
    <lineage>
        <taxon>Eukaryota</taxon>
        <taxon>Viridiplantae</taxon>
        <taxon>Streptophyta</taxon>
        <taxon>Embryophyta</taxon>
        <taxon>Tracheophyta</taxon>
        <taxon>Spermatophyta</taxon>
        <taxon>Magnoliopsida</taxon>
        <taxon>eudicotyledons</taxon>
        <taxon>Gunneridae</taxon>
        <taxon>Pentapetalae</taxon>
        <taxon>rosids</taxon>
        <taxon>fabids</taxon>
        <taxon>Fabales</taxon>
        <taxon>Fabaceae</taxon>
        <taxon>Papilionoideae</taxon>
        <taxon>50 kb inversion clade</taxon>
        <taxon>NPAAA clade</taxon>
        <taxon>Hologalegina</taxon>
        <taxon>IRL clade</taxon>
        <taxon>Trifolieae</taxon>
        <taxon>Trifolium</taxon>
    </lineage>
</organism>